<proteinExistence type="predicted"/>
<keyword evidence="3" id="KW-1185">Reference proteome</keyword>
<dbReference type="SUPFAM" id="SSF57302">
    <property type="entry name" value="Snake toxin-like"/>
    <property type="match status" value="1"/>
</dbReference>
<dbReference type="AlphaFoldDB" id="A0A267GMT4"/>
<protein>
    <recommendedName>
        <fullName evidence="4">UPAR/Ly6 domain-containing protein</fullName>
    </recommendedName>
</protein>
<sequence>MDGGCRIRELTAYVCLLSMAARAAQTQQLSCYSCSSSKDLSICLSTVILCRSASHCCFKAETPDPRGIPGAKVYSMGCMDARQCRQQPQSSAKDLCSRRGQTCYSCCSDRGLCNGATWQNATALLMTLPSLTLALLRVYVNEYY</sequence>
<evidence type="ECO:0000256" key="1">
    <source>
        <dbReference type="SAM" id="SignalP"/>
    </source>
</evidence>
<gene>
    <name evidence="2" type="ORF">BOX15_Mlig027422g1</name>
</gene>
<feature type="signal peptide" evidence="1">
    <location>
        <begin position="1"/>
        <end position="26"/>
    </location>
</feature>
<name>A0A267GMT4_9PLAT</name>
<reference evidence="2 3" key="1">
    <citation type="submission" date="2017-06" db="EMBL/GenBank/DDBJ databases">
        <title>A platform for efficient transgenesis in Macrostomum lignano, a flatworm model organism for stem cell research.</title>
        <authorList>
            <person name="Berezikov E."/>
        </authorList>
    </citation>
    <scope>NUCLEOTIDE SEQUENCE [LARGE SCALE GENOMIC DNA]</scope>
    <source>
        <strain evidence="2">DV1</strain>
        <tissue evidence="2">Whole organism</tissue>
    </source>
</reference>
<dbReference type="EMBL" id="NIVC01000237">
    <property type="protein sequence ID" value="PAA87320.1"/>
    <property type="molecule type" value="Genomic_DNA"/>
</dbReference>
<organism evidence="2 3">
    <name type="scientific">Macrostomum lignano</name>
    <dbReference type="NCBI Taxonomy" id="282301"/>
    <lineage>
        <taxon>Eukaryota</taxon>
        <taxon>Metazoa</taxon>
        <taxon>Spiralia</taxon>
        <taxon>Lophotrochozoa</taxon>
        <taxon>Platyhelminthes</taxon>
        <taxon>Rhabditophora</taxon>
        <taxon>Macrostomorpha</taxon>
        <taxon>Macrostomida</taxon>
        <taxon>Macrostomidae</taxon>
        <taxon>Macrostomum</taxon>
    </lineage>
</organism>
<evidence type="ECO:0000313" key="2">
    <source>
        <dbReference type="EMBL" id="PAA87320.1"/>
    </source>
</evidence>
<evidence type="ECO:0008006" key="4">
    <source>
        <dbReference type="Google" id="ProtNLM"/>
    </source>
</evidence>
<keyword evidence="1" id="KW-0732">Signal</keyword>
<accession>A0A267GMT4</accession>
<comment type="caution">
    <text evidence="2">The sequence shown here is derived from an EMBL/GenBank/DDBJ whole genome shotgun (WGS) entry which is preliminary data.</text>
</comment>
<dbReference type="Proteomes" id="UP000215902">
    <property type="component" value="Unassembled WGS sequence"/>
</dbReference>
<feature type="chain" id="PRO_5012334231" description="UPAR/Ly6 domain-containing protein" evidence="1">
    <location>
        <begin position="27"/>
        <end position="144"/>
    </location>
</feature>
<evidence type="ECO:0000313" key="3">
    <source>
        <dbReference type="Proteomes" id="UP000215902"/>
    </source>
</evidence>
<dbReference type="InterPro" id="IPR045860">
    <property type="entry name" value="Snake_toxin-like_sf"/>
</dbReference>